<dbReference type="GO" id="GO:0046872">
    <property type="term" value="F:metal ion binding"/>
    <property type="evidence" value="ECO:0007669"/>
    <property type="project" value="UniProtKB-KW"/>
</dbReference>
<dbReference type="STRING" id="93625.A0A409VM31"/>
<gene>
    <name evidence="11" type="ORF">CVT25_005877</name>
</gene>
<evidence type="ECO:0000256" key="2">
    <source>
        <dbReference type="ARBA" id="ARBA00015854"/>
    </source>
</evidence>
<evidence type="ECO:0000256" key="9">
    <source>
        <dbReference type="ARBA" id="ARBA00031269"/>
    </source>
</evidence>
<dbReference type="EMBL" id="NHYD01003975">
    <property type="protein sequence ID" value="PPQ67293.1"/>
    <property type="molecule type" value="Genomic_DNA"/>
</dbReference>
<feature type="domain" description="Iron hydrogenase large subunit C-terminal" evidence="10">
    <location>
        <begin position="151"/>
        <end position="460"/>
    </location>
</feature>
<dbReference type="Proteomes" id="UP000283269">
    <property type="component" value="Unassembled WGS sequence"/>
</dbReference>
<dbReference type="FunFam" id="3.30.70.20:FF:000042">
    <property type="entry name" value="Cytosolic Fe-S cluster assembly factor NAR1"/>
    <property type="match status" value="1"/>
</dbReference>
<dbReference type="Gene3D" id="3.40.50.1780">
    <property type="match status" value="1"/>
</dbReference>
<evidence type="ECO:0000256" key="3">
    <source>
        <dbReference type="ARBA" id="ARBA00017073"/>
    </source>
</evidence>
<dbReference type="InParanoid" id="A0A409VM31"/>
<dbReference type="AlphaFoldDB" id="A0A409VM31"/>
<evidence type="ECO:0000256" key="4">
    <source>
        <dbReference type="ARBA" id="ARBA00022485"/>
    </source>
</evidence>
<accession>A0A409VM31</accession>
<keyword evidence="5" id="KW-0479">Metal-binding</keyword>
<dbReference type="InterPro" id="IPR009016">
    <property type="entry name" value="Fe_hydrogenase"/>
</dbReference>
<comment type="caution">
    <text evidence="11">The sequence shown here is derived from an EMBL/GenBank/DDBJ whole genome shotgun (WGS) entry which is preliminary data.</text>
</comment>
<evidence type="ECO:0000256" key="6">
    <source>
        <dbReference type="ARBA" id="ARBA00023004"/>
    </source>
</evidence>
<evidence type="ECO:0000259" key="10">
    <source>
        <dbReference type="Pfam" id="PF02906"/>
    </source>
</evidence>
<dbReference type="InterPro" id="IPR050340">
    <property type="entry name" value="Cytosolic_Fe-S_CAF"/>
</dbReference>
<keyword evidence="6" id="KW-0408">Iron</keyword>
<dbReference type="Pfam" id="PF02906">
    <property type="entry name" value="Fe_hyd_lg_C"/>
    <property type="match status" value="1"/>
</dbReference>
<evidence type="ECO:0000256" key="5">
    <source>
        <dbReference type="ARBA" id="ARBA00022723"/>
    </source>
</evidence>
<reference evidence="11 12" key="1">
    <citation type="journal article" date="2018" name="Evol. Lett.">
        <title>Horizontal gene cluster transfer increased hallucinogenic mushroom diversity.</title>
        <authorList>
            <person name="Reynolds H.T."/>
            <person name="Vijayakumar V."/>
            <person name="Gluck-Thaler E."/>
            <person name="Korotkin H.B."/>
            <person name="Matheny P.B."/>
            <person name="Slot J.C."/>
        </authorList>
    </citation>
    <scope>NUCLEOTIDE SEQUENCE [LARGE SCALE GENOMIC DNA]</scope>
    <source>
        <strain evidence="11 12">2631</strain>
    </source>
</reference>
<dbReference type="FunCoup" id="A0A409VM31">
    <property type="interactions" value="73"/>
</dbReference>
<sequence length="540" mass="58716">MAFSGALTLTDLNDFITPAQACIKPVEQKDVPEKRERDAGAASTEIRIDSSGAYYEVSSEPGLMSSNSIASSSTTLGTNTNNKLAQAQISLNDCLACSGCITSAESVLITLQSHTEVLNFLDANKSPGLGEEERKIPVVSIAPQSLASLAASLASSCSTTTNDNITPPQVLRRLRVFLKDVLGFAHVFDTTYARELALREHVKEFLERRAGAERGEEGSLPMLASACPGWICYAEKAHAEMLPYIAKTKSPQQVMGTLVKSWMAPRWGKTPDGVYHVTVMPCYDKKLEASRKDFYDEIYATRDVDCVITTGELELMMRERGWDLSVPVVGELDGAAHADEGVPELVQHSGTSSGSYLQSIMEHLLARSANAEVGVKMIRNTDYEEYTITEGEKVVFKGAKCYGFRNLQNIVRKVGKEQGVRTGTGAAGRMRRTAIKKTDIEKKYDYVEVMACPGGCVNGGGQLKPTAAVEMEGGGGDGDGDGMPSGKWGDKEWTRKVEEAYWRGESESESCELIELGVELGLRTEYHAVESDVIGLAVKW</sequence>
<evidence type="ECO:0000256" key="7">
    <source>
        <dbReference type="ARBA" id="ARBA00023014"/>
    </source>
</evidence>
<dbReference type="PANTHER" id="PTHR11615">
    <property type="entry name" value="NITRATE, FORMATE, IRON DEHYDROGENASE"/>
    <property type="match status" value="1"/>
</dbReference>
<dbReference type="SUPFAM" id="SSF53920">
    <property type="entry name" value="Fe-only hydrogenase"/>
    <property type="match status" value="1"/>
</dbReference>
<evidence type="ECO:0000313" key="11">
    <source>
        <dbReference type="EMBL" id="PPQ67293.1"/>
    </source>
</evidence>
<protein>
    <recommendedName>
        <fullName evidence="2">Cytosolic Fe-S cluster assembly factor NAR1</fullName>
    </recommendedName>
    <alternativeName>
        <fullName evidence="3">Cytosolic Fe-S cluster assembly factor nar1</fullName>
    </alternativeName>
    <alternativeName>
        <fullName evidence="9">Nuclear architecture-related protein 1</fullName>
    </alternativeName>
</protein>
<keyword evidence="4" id="KW-0004">4Fe-4S</keyword>
<dbReference type="InterPro" id="IPR004108">
    <property type="entry name" value="Fe_hydrogenase_lsu_C"/>
</dbReference>
<keyword evidence="7" id="KW-0411">Iron-sulfur</keyword>
<dbReference type="GO" id="GO:0051539">
    <property type="term" value="F:4 iron, 4 sulfur cluster binding"/>
    <property type="evidence" value="ECO:0007669"/>
    <property type="project" value="UniProtKB-KW"/>
</dbReference>
<dbReference type="OrthoDB" id="10253113at2759"/>
<evidence type="ECO:0000256" key="8">
    <source>
        <dbReference type="ARBA" id="ARBA00025099"/>
    </source>
</evidence>
<name>A0A409VM31_PSICY</name>
<dbReference type="Gene3D" id="3.40.950.10">
    <property type="entry name" value="Fe-only Hydrogenase (Larger Subunit), Chain L, domain 3"/>
    <property type="match status" value="1"/>
</dbReference>
<evidence type="ECO:0000256" key="1">
    <source>
        <dbReference type="ARBA" id="ARBA00006596"/>
    </source>
</evidence>
<comment type="function">
    <text evidence="8">Component of the cytosolic Fe/S protein assembly machinery. Required for maturation of extramitochondrial Fe/S proteins. May play a role in the transfer of pre-assembled Fe/S clusters to target apoproteins.</text>
</comment>
<comment type="similarity">
    <text evidence="1">Belongs to the NARF family.</text>
</comment>
<evidence type="ECO:0000313" key="12">
    <source>
        <dbReference type="Proteomes" id="UP000283269"/>
    </source>
</evidence>
<keyword evidence="12" id="KW-1185">Reference proteome</keyword>
<proteinExistence type="inferred from homology"/>
<organism evidence="11 12">
    <name type="scientific">Psilocybe cyanescens</name>
    <dbReference type="NCBI Taxonomy" id="93625"/>
    <lineage>
        <taxon>Eukaryota</taxon>
        <taxon>Fungi</taxon>
        <taxon>Dikarya</taxon>
        <taxon>Basidiomycota</taxon>
        <taxon>Agaricomycotina</taxon>
        <taxon>Agaricomycetes</taxon>
        <taxon>Agaricomycetidae</taxon>
        <taxon>Agaricales</taxon>
        <taxon>Agaricineae</taxon>
        <taxon>Strophariaceae</taxon>
        <taxon>Psilocybe</taxon>
    </lineage>
</organism>